<dbReference type="Proteomes" id="UP000183529">
    <property type="component" value="Unassembled WGS sequence"/>
</dbReference>
<dbReference type="EMBL" id="QJJV01000002">
    <property type="protein sequence ID" value="PXX19585.1"/>
    <property type="molecule type" value="Genomic_DNA"/>
</dbReference>
<dbReference type="PANTHER" id="PTHR32347:SF23">
    <property type="entry name" value="BLL5650 PROTEIN"/>
    <property type="match status" value="1"/>
</dbReference>
<evidence type="ECO:0000256" key="2">
    <source>
        <dbReference type="ARBA" id="ARBA00023054"/>
    </source>
</evidence>
<keyword evidence="9" id="KW-1185">Reference proteome</keyword>
<evidence type="ECO:0000256" key="1">
    <source>
        <dbReference type="ARBA" id="ARBA00004196"/>
    </source>
</evidence>
<dbReference type="AlphaFoldDB" id="A0A1A5X280"/>
<evidence type="ECO:0000256" key="4">
    <source>
        <dbReference type="SAM" id="SignalP"/>
    </source>
</evidence>
<keyword evidence="4" id="KW-0732">Signal</keyword>
<organism evidence="7 8">
    <name type="scientific">Paraburkholderia tropica</name>
    <dbReference type="NCBI Taxonomy" id="92647"/>
    <lineage>
        <taxon>Bacteria</taxon>
        <taxon>Pseudomonadati</taxon>
        <taxon>Pseudomonadota</taxon>
        <taxon>Betaproteobacteria</taxon>
        <taxon>Burkholderiales</taxon>
        <taxon>Burkholderiaceae</taxon>
        <taxon>Paraburkholderia</taxon>
    </lineage>
</organism>
<dbReference type="InterPro" id="IPR059052">
    <property type="entry name" value="HH_YbhG-like"/>
</dbReference>
<dbReference type="GO" id="GO:0030313">
    <property type="term" value="C:cell envelope"/>
    <property type="evidence" value="ECO:0007669"/>
    <property type="project" value="UniProtKB-SubCell"/>
</dbReference>
<dbReference type="Gene3D" id="2.40.50.100">
    <property type="match status" value="1"/>
</dbReference>
<dbReference type="Pfam" id="PF25881">
    <property type="entry name" value="HH_YBHG"/>
    <property type="match status" value="1"/>
</dbReference>
<dbReference type="InterPro" id="IPR050465">
    <property type="entry name" value="UPF0194_transport"/>
</dbReference>
<keyword evidence="2 3" id="KW-0175">Coiled coil</keyword>
<proteinExistence type="predicted"/>
<protein>
    <submittedName>
        <fullName evidence="7">HlyD family secretion protein</fullName>
    </submittedName>
</protein>
<gene>
    <name evidence="6" type="ORF">C7400_1029</name>
    <name evidence="7" type="ORF">SAMN05216550_10110</name>
</gene>
<dbReference type="EMBL" id="FNZM01000001">
    <property type="protein sequence ID" value="SEI79477.1"/>
    <property type="molecule type" value="Genomic_DNA"/>
</dbReference>
<reference evidence="7 8" key="1">
    <citation type="submission" date="2016-10" db="EMBL/GenBank/DDBJ databases">
        <authorList>
            <person name="Varghese N."/>
            <person name="Submissions S."/>
        </authorList>
    </citation>
    <scope>NUCLEOTIDE SEQUENCE [LARGE SCALE GENOMIC DNA]</scope>
    <source>
        <strain evidence="7 8">LMG 22274</strain>
    </source>
</reference>
<dbReference type="RefSeq" id="WP_065065347.1">
    <property type="nucleotide sequence ID" value="NZ_CADFGN010000005.1"/>
</dbReference>
<dbReference type="OrthoDB" id="8558741at2"/>
<evidence type="ECO:0000256" key="3">
    <source>
        <dbReference type="SAM" id="Coils"/>
    </source>
</evidence>
<reference evidence="6 9" key="2">
    <citation type="submission" date="2018-05" db="EMBL/GenBank/DDBJ databases">
        <title>Genomic Encyclopedia of Type Strains, Phase IV (KMG-V): Genome sequencing to study the core and pangenomes of soil and plant-associated prokaryotes.</title>
        <authorList>
            <person name="Whitman W."/>
        </authorList>
    </citation>
    <scope>NUCLEOTIDE SEQUENCE [LARGE SCALE GENOMIC DNA]</scope>
    <source>
        <strain evidence="6 9">SIr-6563</strain>
    </source>
</reference>
<evidence type="ECO:0000313" key="9">
    <source>
        <dbReference type="Proteomes" id="UP000247515"/>
    </source>
</evidence>
<evidence type="ECO:0000259" key="5">
    <source>
        <dbReference type="Pfam" id="PF25881"/>
    </source>
</evidence>
<dbReference type="Proteomes" id="UP000247515">
    <property type="component" value="Unassembled WGS sequence"/>
</dbReference>
<dbReference type="PANTHER" id="PTHR32347">
    <property type="entry name" value="EFFLUX SYSTEM COMPONENT YKNX-RELATED"/>
    <property type="match status" value="1"/>
</dbReference>
<evidence type="ECO:0000313" key="6">
    <source>
        <dbReference type="EMBL" id="PXX19585.1"/>
    </source>
</evidence>
<evidence type="ECO:0000313" key="8">
    <source>
        <dbReference type="Proteomes" id="UP000183529"/>
    </source>
</evidence>
<dbReference type="SUPFAM" id="SSF111369">
    <property type="entry name" value="HlyD-like secretion proteins"/>
    <property type="match status" value="1"/>
</dbReference>
<comment type="subcellular location">
    <subcellularLocation>
        <location evidence="1">Cell envelope</location>
    </subcellularLocation>
</comment>
<feature type="signal peptide" evidence="4">
    <location>
        <begin position="1"/>
        <end position="31"/>
    </location>
</feature>
<feature type="chain" id="PRO_5015053531" evidence="4">
    <location>
        <begin position="32"/>
        <end position="334"/>
    </location>
</feature>
<name>A0A1A5X280_9BURK</name>
<dbReference type="Gene3D" id="2.40.30.170">
    <property type="match status" value="1"/>
</dbReference>
<comment type="caution">
    <text evidence="7">The sequence shown here is derived from an EMBL/GenBank/DDBJ whole genome shotgun (WGS) entry which is preliminary data.</text>
</comment>
<sequence length="334" mass="35736">MSPRIAIAHRRAAHRRAARAAAVALTLVAVAALPACSRHEAPVYQGYVEGEYVYLASSQAGTLTELDVRRGQQVAAAAPVFALESVSETAALDEARHRLVAAQAQFADLQTGKRPPEVRVTEAQLAQAEANAHKAALQLTRDEAQWRAGGIAQAQLDDSRAQAASTAAQVRELRNQVRVANLPGRTAQIAAQAADVKAAQATLAQAQWKLDQKRVAAPRDGLVYDTLYRVGEWVQAGSPVVQMLPPQNVKLRFFVPESAVGALAPGRKILVHCDGCAADVPATLSYVSNAAEYTPPVIYSNESRSKLVYMIEARPSAADAPKLHPGQPVEVRLQ</sequence>
<evidence type="ECO:0000313" key="7">
    <source>
        <dbReference type="EMBL" id="SEI79477.1"/>
    </source>
</evidence>
<accession>A0A1A5X280</accession>
<feature type="coiled-coil region" evidence="3">
    <location>
        <begin position="118"/>
        <end position="176"/>
    </location>
</feature>
<feature type="domain" description="YbhG-like alpha-helical hairpin" evidence="5">
    <location>
        <begin position="91"/>
        <end position="211"/>
    </location>
</feature>
<dbReference type="Gene3D" id="1.10.287.470">
    <property type="entry name" value="Helix hairpin bin"/>
    <property type="match status" value="2"/>
</dbReference>